<gene>
    <name evidence="2" type="ORF">J437_LFUL000111</name>
</gene>
<dbReference type="Pfam" id="PF00069">
    <property type="entry name" value="Pkinase"/>
    <property type="match status" value="1"/>
</dbReference>
<dbReference type="PANTHER" id="PTHR15508">
    <property type="entry name" value="RIBOSOMAL PROTEIN S6 KINASE"/>
    <property type="match status" value="1"/>
</dbReference>
<dbReference type="Gene3D" id="1.20.58.80">
    <property type="entry name" value="Phosphotransferase system, lactose/cellobiose-type IIA subunit"/>
    <property type="match status" value="1"/>
</dbReference>
<dbReference type="InterPro" id="IPR007330">
    <property type="entry name" value="MIT_dom"/>
</dbReference>
<evidence type="ECO:0000313" key="2">
    <source>
        <dbReference type="EMBL" id="KAG8228109.1"/>
    </source>
</evidence>
<feature type="domain" description="Protein kinase" evidence="1">
    <location>
        <begin position="458"/>
        <end position="731"/>
    </location>
</feature>
<dbReference type="SMART" id="SM00745">
    <property type="entry name" value="MIT"/>
    <property type="match status" value="1"/>
</dbReference>
<dbReference type="InterPro" id="IPR011009">
    <property type="entry name" value="Kinase-like_dom_sf"/>
</dbReference>
<accession>A0A8K0P1X9</accession>
<dbReference type="SUPFAM" id="SSF56112">
    <property type="entry name" value="Protein kinase-like (PK-like)"/>
    <property type="match status" value="1"/>
</dbReference>
<sequence>MPAVFPLNSSQQKANYVIEAACHVSRALQSEANGEFDVAFASYKAGIATLLTGVQGDTDEKRRQIVKDKTAKYLLRAEKLFKDHLSSENDRPSRWSPLQMSPAKIQRTCRLSELRRPHTELKNFKVLGVIDKVMLVMDMENPAQCYVMKVLHKSSCPVNNLKPTAIPQNVPYMVKLYKYFETDSSVLLVLQHAGGGKLWDHISSYFQSAQKTPVKVSGKNAYFGQKLLDSSSSSKGSLIPIEIQQGSNLNLQENSRILANRHELAAGVESADSNSDIDEGYLELIRDYTSLAVKDFQRGPCLNKIPPRISPTGLLDDPTPKNGEIPNRLPFLQKVPNSYSKPEVSYSSKENCETTNAKSEAVIQVSNGFVSNLVSRYVHDPNISWRNLENLQTTDLVHNAQKLLESVNETLQRSEKVTANLEVSASNSCVVDNVSGILNSESNKNVNADDTVSSTLDAKTMNVASEGSICDNAVEVRWPTSASDKSRVQSIVKCKSVDSSAVITSSRKTKERRNSVGRRKASLSRSRLERRYSCGDIFEGRMKTASSSLELGGTNVGISMRSRFFQSSGSGQRPKLPESLSRAWASELLVALEALHESDIICMDLRPDNILLGDNGHIMLTFMCHWHGVDVLVDSTAAECLYAAPEVNSIFGCSSSADWWSYGAIIFELLTGKTLLSCHPGGIHSHSILNIPEYVSTEAKSLLTELLRPDPLERLGSGVNGIENLKSHPFFHGVDWQAVTSASLLSSSSS</sequence>
<dbReference type="OrthoDB" id="1278353at2759"/>
<dbReference type="EMBL" id="KZ308359">
    <property type="protein sequence ID" value="KAG8228109.1"/>
    <property type="molecule type" value="Genomic_DNA"/>
</dbReference>
<evidence type="ECO:0000259" key="1">
    <source>
        <dbReference type="PROSITE" id="PS50011"/>
    </source>
</evidence>
<proteinExistence type="predicted"/>
<dbReference type="PANTHER" id="PTHR15508:SF8">
    <property type="entry name" value="LD24550P"/>
    <property type="match status" value="1"/>
</dbReference>
<reference evidence="2" key="2">
    <citation type="submission" date="2017-10" db="EMBL/GenBank/DDBJ databases">
        <title>Ladona fulva Genome sequencing and assembly.</title>
        <authorList>
            <person name="Murali S."/>
            <person name="Richards S."/>
            <person name="Bandaranaike D."/>
            <person name="Bellair M."/>
            <person name="Blankenburg K."/>
            <person name="Chao H."/>
            <person name="Dinh H."/>
            <person name="Doddapaneni H."/>
            <person name="Dugan-Rocha S."/>
            <person name="Elkadiri S."/>
            <person name="Gnanaolivu R."/>
            <person name="Hernandez B."/>
            <person name="Skinner E."/>
            <person name="Javaid M."/>
            <person name="Lee S."/>
            <person name="Li M."/>
            <person name="Ming W."/>
            <person name="Munidasa M."/>
            <person name="Muniz J."/>
            <person name="Nguyen L."/>
            <person name="Hughes D."/>
            <person name="Osuji N."/>
            <person name="Pu L.-L."/>
            <person name="Puazo M."/>
            <person name="Qu C."/>
            <person name="Quiroz J."/>
            <person name="Raj R."/>
            <person name="Weissenberger G."/>
            <person name="Xin Y."/>
            <person name="Zou X."/>
            <person name="Han Y."/>
            <person name="Worley K."/>
            <person name="Muzny D."/>
            <person name="Gibbs R."/>
        </authorList>
    </citation>
    <scope>NUCLEOTIDE SEQUENCE</scope>
    <source>
        <strain evidence="2">Sampled in the wild</strain>
    </source>
</reference>
<dbReference type="Gene3D" id="1.10.510.10">
    <property type="entry name" value="Transferase(Phosphotransferase) domain 1"/>
    <property type="match status" value="1"/>
</dbReference>
<dbReference type="Pfam" id="PF04212">
    <property type="entry name" value="MIT"/>
    <property type="match status" value="1"/>
</dbReference>
<protein>
    <recommendedName>
        <fullName evidence="1">Protein kinase domain-containing protein</fullName>
    </recommendedName>
</protein>
<dbReference type="GO" id="GO:0004672">
    <property type="term" value="F:protein kinase activity"/>
    <property type="evidence" value="ECO:0007669"/>
    <property type="project" value="InterPro"/>
</dbReference>
<dbReference type="Proteomes" id="UP000792457">
    <property type="component" value="Unassembled WGS sequence"/>
</dbReference>
<dbReference type="InterPro" id="IPR036181">
    <property type="entry name" value="MIT_dom_sf"/>
</dbReference>
<dbReference type="InterPro" id="IPR000719">
    <property type="entry name" value="Prot_kinase_dom"/>
</dbReference>
<dbReference type="AlphaFoldDB" id="A0A8K0P1X9"/>
<organism evidence="2 3">
    <name type="scientific">Ladona fulva</name>
    <name type="common">Scarce chaser dragonfly</name>
    <name type="synonym">Libellula fulva</name>
    <dbReference type="NCBI Taxonomy" id="123851"/>
    <lineage>
        <taxon>Eukaryota</taxon>
        <taxon>Metazoa</taxon>
        <taxon>Ecdysozoa</taxon>
        <taxon>Arthropoda</taxon>
        <taxon>Hexapoda</taxon>
        <taxon>Insecta</taxon>
        <taxon>Pterygota</taxon>
        <taxon>Palaeoptera</taxon>
        <taxon>Odonata</taxon>
        <taxon>Epiprocta</taxon>
        <taxon>Anisoptera</taxon>
        <taxon>Libelluloidea</taxon>
        <taxon>Libellulidae</taxon>
        <taxon>Ladona</taxon>
    </lineage>
</organism>
<dbReference type="CDD" id="cd02677">
    <property type="entry name" value="MIT_SNX15"/>
    <property type="match status" value="1"/>
</dbReference>
<dbReference type="SUPFAM" id="SSF116846">
    <property type="entry name" value="MIT domain"/>
    <property type="match status" value="1"/>
</dbReference>
<keyword evidence="3" id="KW-1185">Reference proteome</keyword>
<name>A0A8K0P1X9_LADFU</name>
<dbReference type="SMART" id="SM00220">
    <property type="entry name" value="S_TKc"/>
    <property type="match status" value="1"/>
</dbReference>
<dbReference type="PROSITE" id="PS50011">
    <property type="entry name" value="PROTEIN_KINASE_DOM"/>
    <property type="match status" value="1"/>
</dbReference>
<dbReference type="Gene3D" id="3.30.200.20">
    <property type="entry name" value="Phosphorylase Kinase, domain 1"/>
    <property type="match status" value="1"/>
</dbReference>
<dbReference type="GO" id="GO:0005524">
    <property type="term" value="F:ATP binding"/>
    <property type="evidence" value="ECO:0007669"/>
    <property type="project" value="InterPro"/>
</dbReference>
<reference evidence="2" key="1">
    <citation type="submission" date="2013-04" db="EMBL/GenBank/DDBJ databases">
        <authorList>
            <person name="Qu J."/>
            <person name="Murali S.C."/>
            <person name="Bandaranaike D."/>
            <person name="Bellair M."/>
            <person name="Blankenburg K."/>
            <person name="Chao H."/>
            <person name="Dinh H."/>
            <person name="Doddapaneni H."/>
            <person name="Downs B."/>
            <person name="Dugan-Rocha S."/>
            <person name="Elkadiri S."/>
            <person name="Gnanaolivu R.D."/>
            <person name="Hernandez B."/>
            <person name="Javaid M."/>
            <person name="Jayaseelan J.C."/>
            <person name="Lee S."/>
            <person name="Li M."/>
            <person name="Ming W."/>
            <person name="Munidasa M."/>
            <person name="Muniz J."/>
            <person name="Nguyen L."/>
            <person name="Ongeri F."/>
            <person name="Osuji N."/>
            <person name="Pu L.-L."/>
            <person name="Puazo M."/>
            <person name="Qu C."/>
            <person name="Quiroz J."/>
            <person name="Raj R."/>
            <person name="Weissenberger G."/>
            <person name="Xin Y."/>
            <person name="Zou X."/>
            <person name="Han Y."/>
            <person name="Richards S."/>
            <person name="Worley K."/>
            <person name="Muzny D."/>
            <person name="Gibbs R."/>
        </authorList>
    </citation>
    <scope>NUCLEOTIDE SEQUENCE</scope>
    <source>
        <strain evidence="2">Sampled in the wild</strain>
    </source>
</reference>
<dbReference type="InterPro" id="IPR051866">
    <property type="entry name" value="Intracell_Sig-Traffick_Protein"/>
</dbReference>
<evidence type="ECO:0000313" key="3">
    <source>
        <dbReference type="Proteomes" id="UP000792457"/>
    </source>
</evidence>
<comment type="caution">
    <text evidence="2">The sequence shown here is derived from an EMBL/GenBank/DDBJ whole genome shotgun (WGS) entry which is preliminary data.</text>
</comment>